<keyword evidence="4 14" id="KW-0812">Transmembrane</keyword>
<dbReference type="SUPFAM" id="SSF81653">
    <property type="entry name" value="Calcium ATPase, transduction domain A"/>
    <property type="match status" value="1"/>
</dbReference>
<dbReference type="CDD" id="cd02094">
    <property type="entry name" value="P-type_ATPase_Cu-like"/>
    <property type="match status" value="1"/>
</dbReference>
<evidence type="ECO:0000259" key="15">
    <source>
        <dbReference type="PROSITE" id="PS50846"/>
    </source>
</evidence>
<dbReference type="InterPro" id="IPR018303">
    <property type="entry name" value="ATPase_P-typ_P_site"/>
</dbReference>
<dbReference type="InterPro" id="IPR006121">
    <property type="entry name" value="HMA_dom"/>
</dbReference>
<dbReference type="GO" id="GO:0043682">
    <property type="term" value="F:P-type divalent copper transporter activity"/>
    <property type="evidence" value="ECO:0007669"/>
    <property type="project" value="TreeGrafter"/>
</dbReference>
<keyword evidence="7" id="KW-0406">Ion transport</keyword>
<evidence type="ECO:0000256" key="9">
    <source>
        <dbReference type="ARBA" id="ARBA00022967"/>
    </source>
</evidence>
<evidence type="ECO:0000313" key="17">
    <source>
        <dbReference type="Proteomes" id="UP000003503"/>
    </source>
</evidence>
<organism evidence="16 17">
    <name type="scientific">Dialister micraerophilus DSM 19965</name>
    <dbReference type="NCBI Taxonomy" id="888062"/>
    <lineage>
        <taxon>Bacteria</taxon>
        <taxon>Bacillati</taxon>
        <taxon>Bacillota</taxon>
        <taxon>Negativicutes</taxon>
        <taxon>Veillonellales</taxon>
        <taxon>Veillonellaceae</taxon>
        <taxon>Dialister</taxon>
    </lineage>
</organism>
<feature type="transmembrane region" description="Helical" evidence="14">
    <location>
        <begin position="329"/>
        <end position="351"/>
    </location>
</feature>
<evidence type="ECO:0000256" key="10">
    <source>
        <dbReference type="ARBA" id="ARBA00022989"/>
    </source>
</evidence>
<dbReference type="InterPro" id="IPR027256">
    <property type="entry name" value="P-typ_ATPase_IB"/>
</dbReference>
<evidence type="ECO:0000256" key="5">
    <source>
        <dbReference type="ARBA" id="ARBA00022723"/>
    </source>
</evidence>
<evidence type="ECO:0000256" key="4">
    <source>
        <dbReference type="ARBA" id="ARBA00022692"/>
    </source>
</evidence>
<comment type="similarity">
    <text evidence="2 14">Belongs to the cation transport ATPase (P-type) (TC 3.A.3) family. Type IB subfamily.</text>
</comment>
<dbReference type="SFLD" id="SFLDG00002">
    <property type="entry name" value="C1.7:_P-type_atpase_like"/>
    <property type="match status" value="1"/>
</dbReference>
<dbReference type="EC" id="7.2.2.8" evidence="3"/>
<dbReference type="Gene3D" id="3.30.70.100">
    <property type="match status" value="2"/>
</dbReference>
<evidence type="ECO:0000256" key="13">
    <source>
        <dbReference type="ARBA" id="ARBA00049289"/>
    </source>
</evidence>
<dbReference type="SFLD" id="SFLDF00027">
    <property type="entry name" value="p-type_atpase"/>
    <property type="match status" value="1"/>
</dbReference>
<gene>
    <name evidence="16" type="primary">actP</name>
    <name evidence="16" type="ORF">HMPREF9083_0830</name>
</gene>
<feature type="transmembrane region" description="Helical" evidence="14">
    <location>
        <begin position="146"/>
        <end position="167"/>
    </location>
</feature>
<dbReference type="NCBIfam" id="TIGR01525">
    <property type="entry name" value="ATPase-IB_hvy"/>
    <property type="match status" value="1"/>
</dbReference>
<evidence type="ECO:0000256" key="8">
    <source>
        <dbReference type="ARBA" id="ARBA00022840"/>
    </source>
</evidence>
<keyword evidence="8 14" id="KW-0067">ATP-binding</keyword>
<comment type="catalytic activity">
    <reaction evidence="13">
        <text>Cu(+)(in) + ATP + H2O = Cu(+)(out) + ADP + phosphate + H(+)</text>
        <dbReference type="Rhea" id="RHEA:25792"/>
        <dbReference type="ChEBI" id="CHEBI:15377"/>
        <dbReference type="ChEBI" id="CHEBI:15378"/>
        <dbReference type="ChEBI" id="CHEBI:30616"/>
        <dbReference type="ChEBI" id="CHEBI:43474"/>
        <dbReference type="ChEBI" id="CHEBI:49552"/>
        <dbReference type="ChEBI" id="CHEBI:456216"/>
        <dbReference type="EC" id="7.2.2.8"/>
    </reaction>
</comment>
<feature type="transmembrane region" description="Helical" evidence="14">
    <location>
        <begin position="109"/>
        <end position="125"/>
    </location>
</feature>
<feature type="transmembrane region" description="Helical" evidence="14">
    <location>
        <begin position="697"/>
        <end position="717"/>
    </location>
</feature>
<proteinExistence type="inferred from homology"/>
<dbReference type="Gene3D" id="3.40.50.1000">
    <property type="entry name" value="HAD superfamily/HAD-like"/>
    <property type="match status" value="1"/>
</dbReference>
<dbReference type="GO" id="GO:0005507">
    <property type="term" value="F:copper ion binding"/>
    <property type="evidence" value="ECO:0007669"/>
    <property type="project" value="TreeGrafter"/>
</dbReference>
<keyword evidence="10 14" id="KW-1133">Transmembrane helix</keyword>
<sequence>MMKIYEITGMHCSVCKNRIEKSVKEIKGTQNVSVNIMTNTMQLDGNYNEKEVFEVVKNLGYGIKDKKENTTGEKSTMKNHRTLISIILLIILMIFSMGEMIGIHTPLKINISMQVILSGIILILNKKLLKSGLKTFLTHSFNMDTLITLGTGISYIYSFIVLFMNLGNITHDILHMIYFESAAMIITFVGLGKMLEERTKGKVSQALSELMEIMPAKANVVRNGKETEINAEELKIGEIFIVRTGERVPADGIVVEGRAVLDESSLTGESSGNVKKLGDKVLCATVNTQGHITCKAESTGEDTTLAKIIKLVNETASQKASVAKLADKIATIFVFSIIIISVLTFILWYIIGENFAFAWERAISVLVISCPCALGLATPVAIMAGSGKALKKGILFKNSKALQEAGKCDTIILDKTGTVTKGKLEVGEIYAYETDEKELLEKIYSIEKKSIHPTAKAICEYAKVKNTQTREVENFEEIIGSGTKGTINGKQITTGKLSFVEKYAKIPEEEKRKANEKARENIVVYVSENGKYIGFVILSDEIKENAKETIERLQKDGKEIILLSGDKKETVENIAKKLGIKKYGSELLPHEKAEKIKEISKNHKTIMIGDGTNDAVALMSAHVGIAIGKGTDVAIESADIVLMKENLESICETVKISKDTLKTIHENLFFAFAYNIILIPIAGGILAPIGIYINPMWASLAMSLSGTSVVLNALRLYKSEKETKIEKRKIKRKEENKMQKTIKIEGMMCSHCENTIKKALENLDGVENANVNHESGTATVKLTKEIPDETLKTTIENKDYKVIEIK</sequence>
<dbReference type="PROSITE" id="PS00154">
    <property type="entry name" value="ATPASE_E1_E2"/>
    <property type="match status" value="1"/>
</dbReference>
<feature type="domain" description="HMA" evidence="15">
    <location>
        <begin position="738"/>
        <end position="803"/>
    </location>
</feature>
<evidence type="ECO:0000256" key="14">
    <source>
        <dbReference type="RuleBase" id="RU362081"/>
    </source>
</evidence>
<dbReference type="AlphaFoldDB" id="F2BX54"/>
<feature type="domain" description="HMA" evidence="15">
    <location>
        <begin position="1"/>
        <end position="64"/>
    </location>
</feature>
<dbReference type="InterPro" id="IPR036163">
    <property type="entry name" value="HMA_dom_sf"/>
</dbReference>
<dbReference type="GO" id="GO:0005524">
    <property type="term" value="F:ATP binding"/>
    <property type="evidence" value="ECO:0007669"/>
    <property type="project" value="UniProtKB-UniRule"/>
</dbReference>
<dbReference type="Proteomes" id="UP000003503">
    <property type="component" value="Unassembled WGS sequence"/>
</dbReference>
<dbReference type="SUPFAM" id="SSF56784">
    <property type="entry name" value="HAD-like"/>
    <property type="match status" value="1"/>
</dbReference>
<evidence type="ECO:0000256" key="1">
    <source>
        <dbReference type="ARBA" id="ARBA00004651"/>
    </source>
</evidence>
<dbReference type="Pfam" id="PF00702">
    <property type="entry name" value="Hydrolase"/>
    <property type="match status" value="1"/>
</dbReference>
<dbReference type="InterPro" id="IPR036412">
    <property type="entry name" value="HAD-like_sf"/>
</dbReference>
<dbReference type="PANTHER" id="PTHR43520:SF8">
    <property type="entry name" value="P-TYPE CU(+) TRANSPORTER"/>
    <property type="match status" value="1"/>
</dbReference>
<dbReference type="InterPro" id="IPR023214">
    <property type="entry name" value="HAD_sf"/>
</dbReference>
<dbReference type="NCBIfam" id="TIGR01511">
    <property type="entry name" value="ATPase-IB1_Cu"/>
    <property type="match status" value="1"/>
</dbReference>
<dbReference type="SUPFAM" id="SSF81665">
    <property type="entry name" value="Calcium ATPase, transmembrane domain M"/>
    <property type="match status" value="1"/>
</dbReference>
<feature type="transmembrane region" description="Helical" evidence="14">
    <location>
        <begin position="668"/>
        <end position="691"/>
    </location>
</feature>
<reference evidence="16 17" key="1">
    <citation type="submission" date="2011-02" db="EMBL/GenBank/DDBJ databases">
        <authorList>
            <person name="Muzny D."/>
            <person name="Qin X."/>
            <person name="Deng J."/>
            <person name="Jiang H."/>
            <person name="Liu Y."/>
            <person name="Qu J."/>
            <person name="Song X.-Z."/>
            <person name="Zhang L."/>
            <person name="Thornton R."/>
            <person name="Coyle M."/>
            <person name="Francisco L."/>
            <person name="Jackson L."/>
            <person name="Javaid M."/>
            <person name="Korchina V."/>
            <person name="Kovar C."/>
            <person name="Mata R."/>
            <person name="Mathew T."/>
            <person name="Ngo R."/>
            <person name="Nguyen L."/>
            <person name="Nguyen N."/>
            <person name="Okwuonu G."/>
            <person name="Ongeri F."/>
            <person name="Pham C."/>
            <person name="Simmons D."/>
            <person name="Wilczek-Boney K."/>
            <person name="Hale W."/>
            <person name="Jakkamsetti A."/>
            <person name="Pham P."/>
            <person name="Ruth R."/>
            <person name="San Lucas F."/>
            <person name="Warren J."/>
            <person name="Zhang J."/>
            <person name="Zhao Z."/>
            <person name="Zhou C."/>
            <person name="Zhu D."/>
            <person name="Lee S."/>
            <person name="Bess C."/>
            <person name="Blankenburg K."/>
            <person name="Forbes L."/>
            <person name="Fu Q."/>
            <person name="Gubbala S."/>
            <person name="Hirani K."/>
            <person name="Jayaseelan J.C."/>
            <person name="Lara F."/>
            <person name="Munidasa M."/>
            <person name="Palculict T."/>
            <person name="Patil S."/>
            <person name="Pu L.-L."/>
            <person name="Saada N."/>
            <person name="Tang L."/>
            <person name="Weissenberger G."/>
            <person name="Zhu Y."/>
            <person name="Hemphill L."/>
            <person name="Shang Y."/>
            <person name="Youmans B."/>
            <person name="Ayvaz T."/>
            <person name="Ross M."/>
            <person name="Santibanez J."/>
            <person name="Aqrawi P."/>
            <person name="Gross S."/>
            <person name="Joshi V."/>
            <person name="Fowler G."/>
            <person name="Nazareth L."/>
            <person name="Reid J."/>
            <person name="Worley K."/>
            <person name="Petrosino J."/>
            <person name="Highlander S."/>
            <person name="Gibbs R."/>
        </authorList>
    </citation>
    <scope>NUCLEOTIDE SEQUENCE [LARGE SCALE GENOMIC DNA]</scope>
    <source>
        <strain evidence="16 17">DSM 19965</strain>
    </source>
</reference>
<dbReference type="FunFam" id="2.70.150.10:FF:000002">
    <property type="entry name" value="Copper-transporting ATPase 1, putative"/>
    <property type="match status" value="1"/>
</dbReference>
<accession>F2BX54</accession>
<dbReference type="InterPro" id="IPR044492">
    <property type="entry name" value="P_typ_ATPase_HD_dom"/>
</dbReference>
<dbReference type="PANTHER" id="PTHR43520">
    <property type="entry name" value="ATP7, ISOFORM B"/>
    <property type="match status" value="1"/>
</dbReference>
<comment type="caution">
    <text evidence="16">The sequence shown here is derived from an EMBL/GenBank/DDBJ whole genome shotgun (WGS) entry which is preliminary data.</text>
</comment>
<dbReference type="Pfam" id="PF00122">
    <property type="entry name" value="E1-E2_ATPase"/>
    <property type="match status" value="1"/>
</dbReference>
<keyword evidence="5 14" id="KW-0479">Metal-binding</keyword>
<comment type="subcellular location">
    <subcellularLocation>
        <location evidence="1">Cell membrane</location>
        <topology evidence="1">Multi-pass membrane protein</topology>
    </subcellularLocation>
</comment>
<dbReference type="SUPFAM" id="SSF55008">
    <property type="entry name" value="HMA, heavy metal-associated domain"/>
    <property type="match status" value="2"/>
</dbReference>
<name>F2BX54_9FIRM</name>
<dbReference type="Pfam" id="PF00403">
    <property type="entry name" value="HMA"/>
    <property type="match status" value="2"/>
</dbReference>
<evidence type="ECO:0000256" key="7">
    <source>
        <dbReference type="ARBA" id="ARBA00022796"/>
    </source>
</evidence>
<keyword evidence="7" id="KW-0187">Copper transport</keyword>
<keyword evidence="9" id="KW-1278">Translocase</keyword>
<dbReference type="InterPro" id="IPR001757">
    <property type="entry name" value="P_typ_ATPase"/>
</dbReference>
<dbReference type="Gene3D" id="3.40.1110.10">
    <property type="entry name" value="Calcium-transporting ATPase, cytoplasmic domain N"/>
    <property type="match status" value="1"/>
</dbReference>
<dbReference type="SFLD" id="SFLDS00003">
    <property type="entry name" value="Haloacid_Dehalogenase"/>
    <property type="match status" value="1"/>
</dbReference>
<feature type="transmembrane region" description="Helical" evidence="14">
    <location>
        <begin position="173"/>
        <end position="192"/>
    </location>
</feature>
<protein>
    <recommendedName>
        <fullName evidence="3">P-type Cu(+) transporter</fullName>
        <ecNumber evidence="3">7.2.2.8</ecNumber>
    </recommendedName>
</protein>
<dbReference type="InterPro" id="IPR023298">
    <property type="entry name" value="ATPase_P-typ_TM_dom_sf"/>
</dbReference>
<dbReference type="NCBIfam" id="TIGR01494">
    <property type="entry name" value="ATPase_P-type"/>
    <property type="match status" value="1"/>
</dbReference>
<keyword evidence="6 14" id="KW-0547">Nucleotide-binding</keyword>
<feature type="transmembrane region" description="Helical" evidence="14">
    <location>
        <begin position="363"/>
        <end position="384"/>
    </location>
</feature>
<evidence type="ECO:0000256" key="11">
    <source>
        <dbReference type="ARBA" id="ARBA00023008"/>
    </source>
</evidence>
<dbReference type="Gene3D" id="2.70.150.10">
    <property type="entry name" value="Calcium-transporting ATPase, cytoplasmic transduction domain A"/>
    <property type="match status" value="1"/>
</dbReference>
<dbReference type="eggNOG" id="COG2217">
    <property type="taxonomic scope" value="Bacteria"/>
</dbReference>
<dbReference type="GO" id="GO:0016887">
    <property type="term" value="F:ATP hydrolysis activity"/>
    <property type="evidence" value="ECO:0007669"/>
    <property type="project" value="InterPro"/>
</dbReference>
<dbReference type="GO" id="GO:0140581">
    <property type="term" value="F:P-type monovalent copper transporter activity"/>
    <property type="evidence" value="ECO:0007669"/>
    <property type="project" value="UniProtKB-EC"/>
</dbReference>
<evidence type="ECO:0000256" key="2">
    <source>
        <dbReference type="ARBA" id="ARBA00006024"/>
    </source>
</evidence>
<keyword evidence="17" id="KW-1185">Reference proteome</keyword>
<dbReference type="GO" id="GO:0005886">
    <property type="term" value="C:plasma membrane"/>
    <property type="evidence" value="ECO:0007669"/>
    <property type="project" value="UniProtKB-SubCell"/>
</dbReference>
<dbReference type="CDD" id="cd00371">
    <property type="entry name" value="HMA"/>
    <property type="match status" value="2"/>
</dbReference>
<dbReference type="InterPro" id="IPR059000">
    <property type="entry name" value="ATPase_P-type_domA"/>
</dbReference>
<dbReference type="PRINTS" id="PR00943">
    <property type="entry name" value="CUATPASE"/>
</dbReference>
<dbReference type="InterPro" id="IPR023299">
    <property type="entry name" value="ATPase_P-typ_cyto_dom_N"/>
</dbReference>
<evidence type="ECO:0000256" key="3">
    <source>
        <dbReference type="ARBA" id="ARBA00012517"/>
    </source>
</evidence>
<dbReference type="InterPro" id="IPR008250">
    <property type="entry name" value="ATPase_P-typ_transduc_dom_A_sf"/>
</dbReference>
<keyword evidence="11" id="KW-0186">Copper</keyword>
<dbReference type="GO" id="GO:0055070">
    <property type="term" value="P:copper ion homeostasis"/>
    <property type="evidence" value="ECO:0007669"/>
    <property type="project" value="TreeGrafter"/>
</dbReference>
<evidence type="ECO:0000313" key="16">
    <source>
        <dbReference type="EMBL" id="EGF13707.1"/>
    </source>
</evidence>
<keyword evidence="14" id="KW-1003">Cell membrane</keyword>
<dbReference type="PRINTS" id="PR00119">
    <property type="entry name" value="CATATPASE"/>
</dbReference>
<dbReference type="PROSITE" id="PS50846">
    <property type="entry name" value="HMA_2"/>
    <property type="match status" value="2"/>
</dbReference>
<dbReference type="EMBL" id="AFBB01000016">
    <property type="protein sequence ID" value="EGF13707.1"/>
    <property type="molecule type" value="Genomic_DNA"/>
</dbReference>
<evidence type="ECO:0000256" key="12">
    <source>
        <dbReference type="ARBA" id="ARBA00023136"/>
    </source>
</evidence>
<keyword evidence="16" id="KW-0378">Hydrolase</keyword>
<keyword evidence="7" id="KW-0813">Transport</keyword>
<dbReference type="HOGENOM" id="CLU_001771_0_3_9"/>
<keyword evidence="12 14" id="KW-0472">Membrane</keyword>
<dbReference type="STRING" id="888062.HMPREF9083_0830"/>
<evidence type="ECO:0000256" key="6">
    <source>
        <dbReference type="ARBA" id="ARBA00022741"/>
    </source>
</evidence>
<feature type="transmembrane region" description="Helical" evidence="14">
    <location>
        <begin position="83"/>
        <end position="103"/>
    </location>
</feature>